<keyword evidence="2" id="KW-1185">Reference proteome</keyword>
<comment type="caution">
    <text evidence="1">The sequence shown here is derived from an EMBL/GenBank/DDBJ whole genome shotgun (WGS) entry which is preliminary data.</text>
</comment>
<accession>A0ABQ9DC67</accession>
<evidence type="ECO:0000313" key="1">
    <source>
        <dbReference type="EMBL" id="KAJ7419088.1"/>
    </source>
</evidence>
<sequence>MDSHPAALSRGCVFPAAAFAGPHRKGSSRRLPPGATHNRSSYFILNVVQSASTAIRVLSGDVAPNLCSLLQPGIICSSLSFDTDLQYALVLSLPATTQIVIGCVTVHDAVMDYMDRTWLMMKFDHRIIESVGLEESYKIIKSNP</sequence>
<protein>
    <submittedName>
        <fullName evidence="1">Uncharacterized protein</fullName>
    </submittedName>
</protein>
<gene>
    <name evidence="1" type="ORF">WISP_55841</name>
</gene>
<dbReference type="Proteomes" id="UP001145742">
    <property type="component" value="Unassembled WGS sequence"/>
</dbReference>
<name>A0ABQ9DC67_9PASS</name>
<organism evidence="1 2">
    <name type="scientific">Willisornis vidua</name>
    <name type="common">Xingu scale-backed antbird</name>
    <dbReference type="NCBI Taxonomy" id="1566151"/>
    <lineage>
        <taxon>Eukaryota</taxon>
        <taxon>Metazoa</taxon>
        <taxon>Chordata</taxon>
        <taxon>Craniata</taxon>
        <taxon>Vertebrata</taxon>
        <taxon>Euteleostomi</taxon>
        <taxon>Archelosauria</taxon>
        <taxon>Archosauria</taxon>
        <taxon>Dinosauria</taxon>
        <taxon>Saurischia</taxon>
        <taxon>Theropoda</taxon>
        <taxon>Coelurosauria</taxon>
        <taxon>Aves</taxon>
        <taxon>Neognathae</taxon>
        <taxon>Neoaves</taxon>
        <taxon>Telluraves</taxon>
        <taxon>Australaves</taxon>
        <taxon>Passeriformes</taxon>
        <taxon>Thamnophilidae</taxon>
        <taxon>Willisornis</taxon>
    </lineage>
</organism>
<reference evidence="1" key="1">
    <citation type="submission" date="2019-10" db="EMBL/GenBank/DDBJ databases">
        <authorList>
            <person name="Soares A.E.R."/>
            <person name="Aleixo A."/>
            <person name="Schneider P."/>
            <person name="Miyaki C.Y."/>
            <person name="Schneider M.P."/>
            <person name="Mello C."/>
            <person name="Vasconcelos A.T.R."/>
        </authorList>
    </citation>
    <scope>NUCLEOTIDE SEQUENCE</scope>
    <source>
        <tissue evidence="1">Muscle</tissue>
    </source>
</reference>
<dbReference type="EMBL" id="WHWB01033557">
    <property type="protein sequence ID" value="KAJ7419088.1"/>
    <property type="molecule type" value="Genomic_DNA"/>
</dbReference>
<evidence type="ECO:0000313" key="2">
    <source>
        <dbReference type="Proteomes" id="UP001145742"/>
    </source>
</evidence>
<proteinExistence type="predicted"/>